<comment type="caution">
    <text evidence="4">The sequence shown here is derived from an EMBL/GenBank/DDBJ whole genome shotgun (WGS) entry which is preliminary data.</text>
</comment>
<dbReference type="EMBL" id="PJQM01002139">
    <property type="protein sequence ID" value="RCH97832.1"/>
    <property type="molecule type" value="Genomic_DNA"/>
</dbReference>
<gene>
    <name evidence="4" type="ORF">CU098_010262</name>
</gene>
<feature type="chain" id="PRO_5016695020" description="NodB homology domain-containing protein" evidence="2">
    <location>
        <begin position="19"/>
        <end position="486"/>
    </location>
</feature>
<dbReference type="InterPro" id="IPR002509">
    <property type="entry name" value="NODB_dom"/>
</dbReference>
<dbReference type="PANTHER" id="PTHR10587:SF98">
    <property type="entry name" value="CHITIN DEACETYLASE"/>
    <property type="match status" value="1"/>
</dbReference>
<dbReference type="Pfam" id="PF01522">
    <property type="entry name" value="Polysacc_deac_1"/>
    <property type="match status" value="1"/>
</dbReference>
<protein>
    <recommendedName>
        <fullName evidence="3">NodB homology domain-containing protein</fullName>
    </recommendedName>
</protein>
<feature type="compositionally biased region" description="Low complexity" evidence="1">
    <location>
        <begin position="441"/>
        <end position="455"/>
    </location>
</feature>
<organism evidence="4 5">
    <name type="scientific">Rhizopus stolonifer</name>
    <name type="common">Rhizopus nigricans</name>
    <dbReference type="NCBI Taxonomy" id="4846"/>
    <lineage>
        <taxon>Eukaryota</taxon>
        <taxon>Fungi</taxon>
        <taxon>Fungi incertae sedis</taxon>
        <taxon>Mucoromycota</taxon>
        <taxon>Mucoromycotina</taxon>
        <taxon>Mucoromycetes</taxon>
        <taxon>Mucorales</taxon>
        <taxon>Mucorineae</taxon>
        <taxon>Rhizopodaceae</taxon>
        <taxon>Rhizopus</taxon>
    </lineage>
</organism>
<dbReference type="InterPro" id="IPR050248">
    <property type="entry name" value="Polysacc_deacetylase_ArnD"/>
</dbReference>
<name>A0A367K6E8_RHIST</name>
<dbReference type="PANTHER" id="PTHR10587">
    <property type="entry name" value="GLYCOSYL TRANSFERASE-RELATED"/>
    <property type="match status" value="1"/>
</dbReference>
<dbReference type="PROSITE" id="PS51677">
    <property type="entry name" value="NODB"/>
    <property type="match status" value="1"/>
</dbReference>
<keyword evidence="2" id="KW-0732">Signal</keyword>
<reference evidence="4 5" key="1">
    <citation type="journal article" date="2018" name="G3 (Bethesda)">
        <title>Phylogenetic and Phylogenomic Definition of Rhizopus Species.</title>
        <authorList>
            <person name="Gryganskyi A.P."/>
            <person name="Golan J."/>
            <person name="Dolatabadi S."/>
            <person name="Mondo S."/>
            <person name="Robb S."/>
            <person name="Idnurm A."/>
            <person name="Muszewska A."/>
            <person name="Steczkiewicz K."/>
            <person name="Masonjones S."/>
            <person name="Liao H.L."/>
            <person name="Gajdeczka M.T."/>
            <person name="Anike F."/>
            <person name="Vuek A."/>
            <person name="Anishchenko I.M."/>
            <person name="Voigt K."/>
            <person name="de Hoog G.S."/>
            <person name="Smith M.E."/>
            <person name="Heitman J."/>
            <person name="Vilgalys R."/>
            <person name="Stajich J.E."/>
        </authorList>
    </citation>
    <scope>NUCLEOTIDE SEQUENCE [LARGE SCALE GENOMIC DNA]</scope>
    <source>
        <strain evidence="4 5">LSU 92-RS-03</strain>
    </source>
</reference>
<feature type="signal peptide" evidence="2">
    <location>
        <begin position="1"/>
        <end position="18"/>
    </location>
</feature>
<evidence type="ECO:0000313" key="5">
    <source>
        <dbReference type="Proteomes" id="UP000253551"/>
    </source>
</evidence>
<dbReference type="OrthoDB" id="407355at2759"/>
<dbReference type="Gene3D" id="3.20.20.370">
    <property type="entry name" value="Glycoside hydrolase/deacetylase"/>
    <property type="match status" value="1"/>
</dbReference>
<dbReference type="GO" id="GO:0004099">
    <property type="term" value="F:chitin deacetylase activity"/>
    <property type="evidence" value="ECO:0007669"/>
    <property type="project" value="TreeGrafter"/>
</dbReference>
<evidence type="ECO:0000313" key="4">
    <source>
        <dbReference type="EMBL" id="RCH97832.1"/>
    </source>
</evidence>
<evidence type="ECO:0000256" key="2">
    <source>
        <dbReference type="SAM" id="SignalP"/>
    </source>
</evidence>
<dbReference type="GO" id="GO:0016020">
    <property type="term" value="C:membrane"/>
    <property type="evidence" value="ECO:0007669"/>
    <property type="project" value="TreeGrafter"/>
</dbReference>
<evidence type="ECO:0000259" key="3">
    <source>
        <dbReference type="PROSITE" id="PS51677"/>
    </source>
</evidence>
<dbReference type="Proteomes" id="UP000253551">
    <property type="component" value="Unassembled WGS sequence"/>
</dbReference>
<dbReference type="CDD" id="cd10952">
    <property type="entry name" value="CE4_MrCDA_like"/>
    <property type="match status" value="1"/>
</dbReference>
<dbReference type="GO" id="GO:0005975">
    <property type="term" value="P:carbohydrate metabolic process"/>
    <property type="evidence" value="ECO:0007669"/>
    <property type="project" value="InterPro"/>
</dbReference>
<feature type="domain" description="NodB homology" evidence="3">
    <location>
        <begin position="144"/>
        <end position="353"/>
    </location>
</feature>
<proteinExistence type="predicted"/>
<dbReference type="SUPFAM" id="SSF88713">
    <property type="entry name" value="Glycoside hydrolase/deacetylase"/>
    <property type="match status" value="1"/>
</dbReference>
<dbReference type="InterPro" id="IPR011330">
    <property type="entry name" value="Glyco_hydro/deAcase_b/a-brl"/>
</dbReference>
<dbReference type="AlphaFoldDB" id="A0A367K6E8"/>
<accession>A0A367K6E8</accession>
<evidence type="ECO:0000256" key="1">
    <source>
        <dbReference type="SAM" id="MobiDB-lite"/>
    </source>
</evidence>
<dbReference type="GO" id="GO:0009272">
    <property type="term" value="P:fungal-type cell wall biogenesis"/>
    <property type="evidence" value="ECO:0007669"/>
    <property type="project" value="UniProtKB-ARBA"/>
</dbReference>
<keyword evidence="5" id="KW-1185">Reference proteome</keyword>
<sequence>MLITKSLVIIAGAAQVYAATKTSGDYAPQFSPVFPKMPKATGVVTSYDPNAFPKTTSLSKKQLEGYPEPWSAPPTDTAEVKAIYNKIDWSKVPKAPVRKQTKDGNWVFDTDGPKDPYCWWSDTNCVKPKASYLPPDIYTCENDGEWGLTYDDGPFNLYDDGNAKTENKYAEPALYNFLAKTNQKATLFYIGSNVVTYPAAAKRGLNDGHHICVHTWSHPPMTTQTNKQVVAELYWSLKAIKEATGITTKCWRPPQGDVDDRVRAIAWQMGLRTVIWDEDSNDWQMKAPGGGDLPTSTVDGYFEKWINNYKSGKDKKGHIVLEHELNHATVNMSMFWMPKLQETFTVLPGLACNGISQPYWEENFVYPTGPTSKPNKPSPSNPSNCDSGSYGLGNGDGYNGACCKDQSDCQDDCISGKCDGPKNPNSSSSSSNYDCINGKCDGPSKPDSSSSCKSGYRGKKKGNGPKNACCSTQWDCNDDCVQGRCT</sequence>
<feature type="region of interest" description="Disordered" evidence="1">
    <location>
        <begin position="441"/>
        <end position="466"/>
    </location>
</feature>